<keyword evidence="6" id="KW-1185">Reference proteome</keyword>
<protein>
    <recommendedName>
        <fullName evidence="7">Transmembrane glycoprotein / HTH domain protein</fullName>
    </recommendedName>
</protein>
<dbReference type="Pfam" id="PF24036">
    <property type="entry name" value="DUF7345"/>
    <property type="match status" value="1"/>
</dbReference>
<organism evidence="5 6">
    <name type="scientific">Natrinema halophilum</name>
    <dbReference type="NCBI Taxonomy" id="1699371"/>
    <lineage>
        <taxon>Archaea</taxon>
        <taxon>Methanobacteriati</taxon>
        <taxon>Methanobacteriota</taxon>
        <taxon>Stenosarchaea group</taxon>
        <taxon>Halobacteria</taxon>
        <taxon>Halobacteriales</taxon>
        <taxon>Natrialbaceae</taxon>
        <taxon>Natrinema</taxon>
    </lineage>
</organism>
<sequence length="410" mass="43912">MNGRVGVTVVIVAILLTGTVPFVTGVGATEVSQSQSNPFTLQEDRIDADEVRMDVRLRANGTAEWTLEFWVRLDDNESTTAFESLRDDIREDPENHTRTFAERMTETVDVASNATGREMTADEFDVSTERQSFARSYGVVRYTFDWHGFAAVEGDELRAGDAIEGIYLDDGTRLLIEWPNEYERASVTPDPDEERDEAVIWRGGETDFISGEPRVVVTAAGAGPSTAIIAGIAVGVLGFGAALAWWYRTRTRTADQPIGGTGDSVPESDSGPASGSGTDSGPASGSGTDSGPASGSGTDSGPASGSDVATATATADDSRTSGSPDMELLSNEEQVLRLLRNHDGRMKQQAVVEELGWTDAKTSKVVSGLREEEKLESFRLGRENVLSLPERDEAGPKTKAATDNDGDETE</sequence>
<feature type="compositionally biased region" description="Polar residues" evidence="1">
    <location>
        <begin position="271"/>
        <end position="301"/>
    </location>
</feature>
<feature type="compositionally biased region" description="Low complexity" evidence="1">
    <location>
        <begin position="303"/>
        <end position="323"/>
    </location>
</feature>
<evidence type="ECO:0000259" key="3">
    <source>
        <dbReference type="Pfam" id="PF24034"/>
    </source>
</evidence>
<dbReference type="KEGG" id="haly:HYG82_12345"/>
<evidence type="ECO:0000256" key="2">
    <source>
        <dbReference type="SAM" id="Phobius"/>
    </source>
</evidence>
<evidence type="ECO:0000313" key="5">
    <source>
        <dbReference type="EMBL" id="QLG49592.1"/>
    </source>
</evidence>
<evidence type="ECO:0000256" key="1">
    <source>
        <dbReference type="SAM" id="MobiDB-lite"/>
    </source>
</evidence>
<proteinExistence type="predicted"/>
<dbReference type="AlphaFoldDB" id="A0A7D5GLT4"/>
<feature type="compositionally biased region" description="Basic and acidic residues" evidence="1">
    <location>
        <begin position="389"/>
        <end position="402"/>
    </location>
</feature>
<gene>
    <name evidence="5" type="ORF">HYG82_12345</name>
</gene>
<dbReference type="GeneID" id="56034094"/>
<dbReference type="InterPro" id="IPR055767">
    <property type="entry name" value="DUF7343"/>
</dbReference>
<dbReference type="InterPro" id="IPR055769">
    <property type="entry name" value="DUF7345"/>
</dbReference>
<dbReference type="Pfam" id="PF24034">
    <property type="entry name" value="DUF7343"/>
    <property type="match status" value="1"/>
</dbReference>
<feature type="domain" description="DUF7345" evidence="4">
    <location>
        <begin position="55"/>
        <end position="182"/>
    </location>
</feature>
<feature type="region of interest" description="Disordered" evidence="1">
    <location>
        <begin position="384"/>
        <end position="410"/>
    </location>
</feature>
<evidence type="ECO:0000259" key="4">
    <source>
        <dbReference type="Pfam" id="PF24036"/>
    </source>
</evidence>
<feature type="domain" description="DUF7343" evidence="3">
    <location>
        <begin position="328"/>
        <end position="389"/>
    </location>
</feature>
<keyword evidence="2" id="KW-1133">Transmembrane helix</keyword>
<evidence type="ECO:0000313" key="6">
    <source>
        <dbReference type="Proteomes" id="UP000509241"/>
    </source>
</evidence>
<name>A0A7D5GLT4_9EURY</name>
<dbReference type="OrthoDB" id="27885at2157"/>
<accession>A0A7D5GLT4</accession>
<reference evidence="5 6" key="1">
    <citation type="submission" date="2020-07" db="EMBL/GenBank/DDBJ databases">
        <authorList>
            <person name="Cui H."/>
        </authorList>
    </citation>
    <scope>NUCLEOTIDE SEQUENCE [LARGE SCALE GENOMIC DNA]</scope>
    <source>
        <strain evidence="5 6">YPL8</strain>
    </source>
</reference>
<feature type="transmembrane region" description="Helical" evidence="2">
    <location>
        <begin position="227"/>
        <end position="247"/>
    </location>
</feature>
<dbReference type="EMBL" id="CP058601">
    <property type="protein sequence ID" value="QLG49592.1"/>
    <property type="molecule type" value="Genomic_DNA"/>
</dbReference>
<evidence type="ECO:0008006" key="7">
    <source>
        <dbReference type="Google" id="ProtNLM"/>
    </source>
</evidence>
<keyword evidence="2" id="KW-0812">Transmembrane</keyword>
<dbReference type="RefSeq" id="WP_179261325.1">
    <property type="nucleotide sequence ID" value="NZ_CP058601.1"/>
</dbReference>
<dbReference type="Proteomes" id="UP000509241">
    <property type="component" value="Chromosome"/>
</dbReference>
<keyword evidence="2" id="KW-0472">Membrane</keyword>
<feature type="region of interest" description="Disordered" evidence="1">
    <location>
        <begin position="255"/>
        <end position="329"/>
    </location>
</feature>